<keyword evidence="5" id="KW-1185">Reference proteome</keyword>
<feature type="domain" description="AMP-dependent synthetase/ligase" evidence="2">
    <location>
        <begin position="76"/>
        <end position="468"/>
    </location>
</feature>
<feature type="compositionally biased region" description="Basic and acidic residues" evidence="1">
    <location>
        <begin position="7"/>
        <end position="37"/>
    </location>
</feature>
<organism evidence="4 5">
    <name type="scientific">Brevibacterium salitolerans</name>
    <dbReference type="NCBI Taxonomy" id="1403566"/>
    <lineage>
        <taxon>Bacteria</taxon>
        <taxon>Bacillati</taxon>
        <taxon>Actinomycetota</taxon>
        <taxon>Actinomycetes</taxon>
        <taxon>Micrococcales</taxon>
        <taxon>Brevibacteriaceae</taxon>
        <taxon>Brevibacterium</taxon>
    </lineage>
</organism>
<evidence type="ECO:0000313" key="4">
    <source>
        <dbReference type="EMBL" id="GAA2106758.1"/>
    </source>
</evidence>
<dbReference type="Pfam" id="PF13193">
    <property type="entry name" value="AMP-binding_C"/>
    <property type="match status" value="1"/>
</dbReference>
<evidence type="ECO:0000313" key="5">
    <source>
        <dbReference type="Proteomes" id="UP001500984"/>
    </source>
</evidence>
<dbReference type="InterPro" id="IPR000873">
    <property type="entry name" value="AMP-dep_synth/lig_dom"/>
</dbReference>
<name>A0ABN2XBD3_9MICO</name>
<dbReference type="InterPro" id="IPR045851">
    <property type="entry name" value="AMP-bd_C_sf"/>
</dbReference>
<dbReference type="Gene3D" id="3.30.300.30">
    <property type="match status" value="1"/>
</dbReference>
<protein>
    <submittedName>
        <fullName evidence="4">AMP-binding protein</fullName>
    </submittedName>
</protein>
<feature type="region of interest" description="Disordered" evidence="1">
    <location>
        <begin position="1"/>
        <end position="37"/>
    </location>
</feature>
<gene>
    <name evidence="4" type="ORF">GCM10009823_33160</name>
</gene>
<accession>A0ABN2XBD3</accession>
<dbReference type="Pfam" id="PF00501">
    <property type="entry name" value="AMP-binding"/>
    <property type="match status" value="1"/>
</dbReference>
<dbReference type="InterPro" id="IPR025110">
    <property type="entry name" value="AMP-bd_C"/>
</dbReference>
<dbReference type="PANTHER" id="PTHR43767">
    <property type="entry name" value="LONG-CHAIN-FATTY-ACID--COA LIGASE"/>
    <property type="match status" value="1"/>
</dbReference>
<dbReference type="InterPro" id="IPR020845">
    <property type="entry name" value="AMP-binding_CS"/>
</dbReference>
<sequence>MTAGPDRGQDAGPDRGQDAGPDRGQDAGPDGERGLRAEWERAAGELASLRTLWPDSVPRTPAELAAGPGLAETVLHWARERPDAVALSYYGWEATWAELAAQASATAGWLAAHGVAAGDRVAVYMGNCPQFVHAFLGIAWLGGVYVPSNPMYRVEELRHQLEDSGAVHLFAHPHSRDVVEAALEQVGHSVQVTWTDPAAVFAAPGAPAPEAGLPMEVPAPEAAGDWERVLAAAPVDPVPVDPDRLAALNYTGGTTGRPKGCEHTIGHMAYTAASALAGSGTARVGERRDVTLGFLAMFWIAGQNLSILLPIYSGGEVAILNRWHPRVALETVERRGVTRIVSPADGYGELLELLDTPECAGLDLSSLEQCQAVSFVRKLDVPLREQWRERTGITLREASFGMTETHTSDTFTLGLQEGDRDLRAEPVYCGFPVPGTEIVVVDPDLRPVPVGQEGEILVHSPSVMSGYWQNPRATAETLVEGWLRTGDTGRFDDQGALTYLARTKEMIKVKGMSVFPSEVEALLRMHPEIATVAVAPREDEARGQVPVAFIVAAPGAARDPEALRAWAKENMAVYKIPEFVWVGEMPMTATGKIRKTVLLEELAANAGAAGPDTHEGN</sequence>
<dbReference type="PROSITE" id="PS00455">
    <property type="entry name" value="AMP_BINDING"/>
    <property type="match status" value="1"/>
</dbReference>
<feature type="domain" description="AMP-binding enzyme C-terminal" evidence="3">
    <location>
        <begin position="518"/>
        <end position="592"/>
    </location>
</feature>
<reference evidence="4 5" key="1">
    <citation type="journal article" date="2019" name="Int. J. Syst. Evol. Microbiol.">
        <title>The Global Catalogue of Microorganisms (GCM) 10K type strain sequencing project: providing services to taxonomists for standard genome sequencing and annotation.</title>
        <authorList>
            <consortium name="The Broad Institute Genomics Platform"/>
            <consortium name="The Broad Institute Genome Sequencing Center for Infectious Disease"/>
            <person name="Wu L."/>
            <person name="Ma J."/>
        </authorList>
    </citation>
    <scope>NUCLEOTIDE SEQUENCE [LARGE SCALE GENOMIC DNA]</scope>
    <source>
        <strain evidence="4 5">JCM 15900</strain>
    </source>
</reference>
<evidence type="ECO:0000259" key="2">
    <source>
        <dbReference type="Pfam" id="PF00501"/>
    </source>
</evidence>
<dbReference type="InterPro" id="IPR042099">
    <property type="entry name" value="ANL_N_sf"/>
</dbReference>
<dbReference type="EMBL" id="BAAAPZ010000019">
    <property type="protein sequence ID" value="GAA2106758.1"/>
    <property type="molecule type" value="Genomic_DNA"/>
</dbReference>
<evidence type="ECO:0000256" key="1">
    <source>
        <dbReference type="SAM" id="MobiDB-lite"/>
    </source>
</evidence>
<proteinExistence type="predicted"/>
<dbReference type="Gene3D" id="3.40.50.12780">
    <property type="entry name" value="N-terminal domain of ligase-like"/>
    <property type="match status" value="1"/>
</dbReference>
<dbReference type="RefSeq" id="WP_344338680.1">
    <property type="nucleotide sequence ID" value="NZ_BAAAPZ010000019.1"/>
</dbReference>
<dbReference type="Proteomes" id="UP001500984">
    <property type="component" value="Unassembled WGS sequence"/>
</dbReference>
<evidence type="ECO:0000259" key="3">
    <source>
        <dbReference type="Pfam" id="PF13193"/>
    </source>
</evidence>
<dbReference type="InterPro" id="IPR050237">
    <property type="entry name" value="ATP-dep_AMP-bd_enzyme"/>
</dbReference>
<dbReference type="PANTHER" id="PTHR43767:SF1">
    <property type="entry name" value="NONRIBOSOMAL PEPTIDE SYNTHASE PES1 (EUROFUNG)-RELATED"/>
    <property type="match status" value="1"/>
</dbReference>
<dbReference type="SUPFAM" id="SSF56801">
    <property type="entry name" value="Acetyl-CoA synthetase-like"/>
    <property type="match status" value="1"/>
</dbReference>
<comment type="caution">
    <text evidence="4">The sequence shown here is derived from an EMBL/GenBank/DDBJ whole genome shotgun (WGS) entry which is preliminary data.</text>
</comment>